<protein>
    <submittedName>
        <fullName evidence="2">Uncharacterized protein</fullName>
    </submittedName>
</protein>
<feature type="region of interest" description="Disordered" evidence="1">
    <location>
        <begin position="1"/>
        <end position="84"/>
    </location>
</feature>
<evidence type="ECO:0000256" key="1">
    <source>
        <dbReference type="SAM" id="MobiDB-lite"/>
    </source>
</evidence>
<name>A0AAD4D4G9_9FUNG</name>
<reference evidence="2" key="1">
    <citation type="journal article" date="2020" name="Fungal Divers.">
        <title>Resolving the Mortierellaceae phylogeny through synthesis of multi-gene phylogenetics and phylogenomics.</title>
        <authorList>
            <person name="Vandepol N."/>
            <person name="Liber J."/>
            <person name="Desiro A."/>
            <person name="Na H."/>
            <person name="Kennedy M."/>
            <person name="Barry K."/>
            <person name="Grigoriev I.V."/>
            <person name="Miller A.N."/>
            <person name="O'Donnell K."/>
            <person name="Stajich J.E."/>
            <person name="Bonito G."/>
        </authorList>
    </citation>
    <scope>NUCLEOTIDE SEQUENCE</scope>
    <source>
        <strain evidence="2">NRRL 28262</strain>
    </source>
</reference>
<evidence type="ECO:0000313" key="3">
    <source>
        <dbReference type="Proteomes" id="UP001194580"/>
    </source>
</evidence>
<dbReference type="AlphaFoldDB" id="A0AAD4D4G9"/>
<dbReference type="Proteomes" id="UP001194580">
    <property type="component" value="Unassembled WGS sequence"/>
</dbReference>
<dbReference type="EMBL" id="JAAAIL010001743">
    <property type="protein sequence ID" value="KAG0265562.1"/>
    <property type="molecule type" value="Genomic_DNA"/>
</dbReference>
<organism evidence="2 3">
    <name type="scientific">Linnemannia exigua</name>
    <dbReference type="NCBI Taxonomy" id="604196"/>
    <lineage>
        <taxon>Eukaryota</taxon>
        <taxon>Fungi</taxon>
        <taxon>Fungi incertae sedis</taxon>
        <taxon>Mucoromycota</taxon>
        <taxon>Mortierellomycotina</taxon>
        <taxon>Mortierellomycetes</taxon>
        <taxon>Mortierellales</taxon>
        <taxon>Mortierellaceae</taxon>
        <taxon>Linnemannia</taxon>
    </lineage>
</organism>
<feature type="compositionally biased region" description="Polar residues" evidence="1">
    <location>
        <begin position="23"/>
        <end position="32"/>
    </location>
</feature>
<comment type="caution">
    <text evidence="2">The sequence shown here is derived from an EMBL/GenBank/DDBJ whole genome shotgun (WGS) entry which is preliminary data.</text>
</comment>
<sequence length="457" mass="49719">MDAGQPKDDSGHDSRNQGKSDSVDTPTQTNPSVGGYGAVPALYSGLPTATIGTASSPRESDSLLGNASRHELNEEHAEGHHPRKRTRWERLFDLMLDRMETYWPPTPPPPPPTPQQPPTAFEQLVNALIVCTLLIGLVIFLKRSWDELTYVCVVDDIKVSHLSLSFDPNDYKNFSFQLDQGNTGNIFVGQSYNHTNPNITIQVTARASSAEILQAFALDYSAIPQLSLMEANAYLNMTSAQARQKALRKGCTLVRVDILFPTNMASYDSLWIHHRERGNVNVRMIGGRLGGANHTGTSTGRATEAGEAAAIVIDRLDIRANAGWVRLQDVVVSSELSVVSRLGGIDGQVDVENRVVMHSAEELTLELGSSSPNLDLKVTSKEKARVVVKTQYSGHVSLTTTSNVSAPDVFVPRSKFVKQKKTAHSLIGYVPDSNGDEPGYLPHIEVSGKASVVELLG</sequence>
<proteinExistence type="predicted"/>
<feature type="compositionally biased region" description="Pro residues" evidence="1">
    <location>
        <begin position="104"/>
        <end position="117"/>
    </location>
</feature>
<accession>A0AAD4D4G9</accession>
<gene>
    <name evidence="2" type="ORF">BGZ95_003288</name>
</gene>
<feature type="compositionally biased region" description="Basic and acidic residues" evidence="1">
    <location>
        <begin position="68"/>
        <end position="80"/>
    </location>
</feature>
<feature type="region of interest" description="Disordered" evidence="1">
    <location>
        <begin position="100"/>
        <end position="119"/>
    </location>
</feature>
<evidence type="ECO:0000313" key="2">
    <source>
        <dbReference type="EMBL" id="KAG0265562.1"/>
    </source>
</evidence>
<feature type="compositionally biased region" description="Basic and acidic residues" evidence="1">
    <location>
        <begin position="1"/>
        <end position="22"/>
    </location>
</feature>
<keyword evidence="3" id="KW-1185">Reference proteome</keyword>